<accession>A0A0F9IBR1</accession>
<comment type="caution">
    <text evidence="1">The sequence shown here is derived from an EMBL/GenBank/DDBJ whole genome shotgun (WGS) entry which is preliminary data.</text>
</comment>
<evidence type="ECO:0000313" key="1">
    <source>
        <dbReference type="EMBL" id="KKL84802.1"/>
    </source>
</evidence>
<name>A0A0F9IBR1_9ZZZZ</name>
<proteinExistence type="predicted"/>
<reference evidence="1" key="1">
    <citation type="journal article" date="2015" name="Nature">
        <title>Complex archaea that bridge the gap between prokaryotes and eukaryotes.</title>
        <authorList>
            <person name="Spang A."/>
            <person name="Saw J.H."/>
            <person name="Jorgensen S.L."/>
            <person name="Zaremba-Niedzwiedzka K."/>
            <person name="Martijn J."/>
            <person name="Lind A.E."/>
            <person name="van Eijk R."/>
            <person name="Schleper C."/>
            <person name="Guy L."/>
            <person name="Ettema T.J."/>
        </authorList>
    </citation>
    <scope>NUCLEOTIDE SEQUENCE</scope>
</reference>
<protein>
    <submittedName>
        <fullName evidence="1">Uncharacterized protein</fullName>
    </submittedName>
</protein>
<dbReference type="EMBL" id="LAZR01018067">
    <property type="protein sequence ID" value="KKL97842.1"/>
    <property type="molecule type" value="Genomic_DNA"/>
</dbReference>
<sequence>MKCPTCAQLIRRDLEGATKARIATRPDAGPAQARHIVRLEQRVAELALTLSQGGRITLVRPR</sequence>
<gene>
    <name evidence="2" type="ORF">LCGC14_1830420</name>
    <name evidence="1" type="ORF">LCGC14_1961070</name>
</gene>
<dbReference type="EMBL" id="LAZR01021598">
    <property type="protein sequence ID" value="KKL84802.1"/>
    <property type="molecule type" value="Genomic_DNA"/>
</dbReference>
<dbReference type="AlphaFoldDB" id="A0A0F9IBR1"/>
<organism evidence="1">
    <name type="scientific">marine sediment metagenome</name>
    <dbReference type="NCBI Taxonomy" id="412755"/>
    <lineage>
        <taxon>unclassified sequences</taxon>
        <taxon>metagenomes</taxon>
        <taxon>ecological metagenomes</taxon>
    </lineage>
</organism>
<evidence type="ECO:0000313" key="2">
    <source>
        <dbReference type="EMBL" id="KKL97842.1"/>
    </source>
</evidence>